<dbReference type="Gene3D" id="2.30.110.20">
    <property type="entry name" value="Hcp1-like"/>
    <property type="match status" value="1"/>
</dbReference>
<dbReference type="InterPro" id="IPR036624">
    <property type="entry name" value="Hcp1-lik_sf"/>
</dbReference>
<gene>
    <name evidence="1" type="ORF">AYY17_19330</name>
</gene>
<dbReference type="InterPro" id="IPR008514">
    <property type="entry name" value="T6SS_Hcp"/>
</dbReference>
<evidence type="ECO:0000313" key="1">
    <source>
        <dbReference type="EMBL" id="OBU07055.1"/>
    </source>
</evidence>
<dbReference type="AlphaFoldDB" id="A0A1B8HDA2"/>
<dbReference type="EMBL" id="LZEX01000013">
    <property type="protein sequence ID" value="OBU07055.1"/>
    <property type="molecule type" value="Genomic_DNA"/>
</dbReference>
<dbReference type="Proteomes" id="UP000092247">
    <property type="component" value="Unassembled WGS sequence"/>
</dbReference>
<dbReference type="NCBIfam" id="TIGR03344">
    <property type="entry name" value="VI_effect_Hcp1"/>
    <property type="match status" value="1"/>
</dbReference>
<name>A0A1B8HDA2_9GAMM</name>
<accession>A0A1B8HDA2</accession>
<comment type="caution">
    <text evidence="1">The sequence shown here is derived from an EMBL/GenBank/DDBJ whole genome shotgun (WGS) entry which is preliminary data.</text>
</comment>
<evidence type="ECO:0000313" key="2">
    <source>
        <dbReference type="Proteomes" id="UP000092247"/>
    </source>
</evidence>
<dbReference type="SUPFAM" id="SSF141452">
    <property type="entry name" value="Hcp1-like"/>
    <property type="match status" value="1"/>
</dbReference>
<organism evidence="1 2">
    <name type="scientific">Morganella psychrotolerans</name>
    <dbReference type="NCBI Taxonomy" id="368603"/>
    <lineage>
        <taxon>Bacteria</taxon>
        <taxon>Pseudomonadati</taxon>
        <taxon>Pseudomonadota</taxon>
        <taxon>Gammaproteobacteria</taxon>
        <taxon>Enterobacterales</taxon>
        <taxon>Morganellaceae</taxon>
        <taxon>Morganella</taxon>
    </lineage>
</organism>
<dbReference type="RefSeq" id="WP_067423604.1">
    <property type="nucleotide sequence ID" value="NZ_LZEX01000013.1"/>
</dbReference>
<dbReference type="InterPro" id="IPR052947">
    <property type="entry name" value="T6SS_Hcp1_domain"/>
</dbReference>
<dbReference type="Pfam" id="PF05638">
    <property type="entry name" value="T6SS_HCP"/>
    <property type="match status" value="1"/>
</dbReference>
<sequence length="159" mass="17881">MSFLIYLTLEGQKQGLISSGCTTQDSIGNRYQSGHENEIQILSLNHSLSRAQNTTHHPVQFTKPIDKSSPLLASAIDSNERMSARFTFYRTSQSGQLEKFYEIKLSDASVTEISCVYPNSVDSNDAMPFERIQLNYKSISWGHLMANTSSYSICDNRVI</sequence>
<protein>
    <submittedName>
        <fullName evidence="1">Type VI secretion system protein</fullName>
    </submittedName>
</protein>
<reference evidence="1 2" key="1">
    <citation type="submission" date="2016-06" db="EMBL/GenBank/DDBJ databases">
        <authorList>
            <person name="Kjaerup R.B."/>
            <person name="Dalgaard T.S."/>
            <person name="Juul-Madsen H.R."/>
        </authorList>
    </citation>
    <scope>NUCLEOTIDE SEQUENCE [LARGE SCALE GENOMIC DNA]</scope>
    <source>
        <strain evidence="1 2">GCSL-Mp3</strain>
    </source>
</reference>
<dbReference type="PANTHER" id="PTHR34319:SF7">
    <property type="entry name" value="HNH ENDONUCLEASE DOMAIN-CONTAINING PROTEIN"/>
    <property type="match status" value="1"/>
</dbReference>
<proteinExistence type="predicted"/>
<dbReference type="PANTHER" id="PTHR34319">
    <property type="entry name" value="MAJOR EXPORTED PROTEIN"/>
    <property type="match status" value="1"/>
</dbReference>